<reference evidence="3" key="1">
    <citation type="journal article" date="2020" name="Nature">
        <title>Giant virus diversity and host interactions through global metagenomics.</title>
        <authorList>
            <person name="Schulz F."/>
            <person name="Roux S."/>
            <person name="Paez-Espino D."/>
            <person name="Jungbluth S."/>
            <person name="Walsh D.A."/>
            <person name="Denef V.J."/>
            <person name="McMahon K.D."/>
            <person name="Konstantinidis K.T."/>
            <person name="Eloe-Fadrosh E.A."/>
            <person name="Kyrpides N.C."/>
            <person name="Woyke T."/>
        </authorList>
    </citation>
    <scope>NUCLEOTIDE SEQUENCE</scope>
    <source>
        <strain evidence="3">GVMAG-M-3300023184-101</strain>
    </source>
</reference>
<name>A0A6C0HG58_9ZZZZ</name>
<accession>A0A6C0HG58</accession>
<feature type="region of interest" description="Disordered" evidence="1">
    <location>
        <begin position="1"/>
        <end position="45"/>
    </location>
</feature>
<proteinExistence type="predicted"/>
<feature type="transmembrane region" description="Helical" evidence="2">
    <location>
        <begin position="154"/>
        <end position="172"/>
    </location>
</feature>
<evidence type="ECO:0000313" key="3">
    <source>
        <dbReference type="EMBL" id="QHT79601.1"/>
    </source>
</evidence>
<sequence>MDPTMIGTTSIDALPMASPGQQGQPIQQQMQQQQQPQQAPQQAQYQQENIKLEIDHNKFQQQRDNDPAINQQNLNQFVTGIQQASAAGMTSLPARDIPQSQEALTRDQQMKPNYIPVPETTDYIREQQNNEEIIKEYARRQQKTDSLDNMYNELQIPILLAVLYFIFQLPVVRKNVFKFLPSLFSKDGNPNLSGYIINSLIFAALYFGLTKGMKYFAI</sequence>
<dbReference type="AlphaFoldDB" id="A0A6C0HG58"/>
<keyword evidence="2" id="KW-0812">Transmembrane</keyword>
<evidence type="ECO:0000256" key="1">
    <source>
        <dbReference type="SAM" id="MobiDB-lite"/>
    </source>
</evidence>
<feature type="transmembrane region" description="Helical" evidence="2">
    <location>
        <begin position="192"/>
        <end position="209"/>
    </location>
</feature>
<protein>
    <submittedName>
        <fullName evidence="3">Uncharacterized protein</fullName>
    </submittedName>
</protein>
<organism evidence="3">
    <name type="scientific">viral metagenome</name>
    <dbReference type="NCBI Taxonomy" id="1070528"/>
    <lineage>
        <taxon>unclassified sequences</taxon>
        <taxon>metagenomes</taxon>
        <taxon>organismal metagenomes</taxon>
    </lineage>
</organism>
<feature type="compositionally biased region" description="Low complexity" evidence="1">
    <location>
        <begin position="19"/>
        <end position="45"/>
    </location>
</feature>
<feature type="compositionally biased region" description="Polar residues" evidence="1">
    <location>
        <begin position="1"/>
        <end position="11"/>
    </location>
</feature>
<dbReference type="EMBL" id="MN739950">
    <property type="protein sequence ID" value="QHT79601.1"/>
    <property type="molecule type" value="Genomic_DNA"/>
</dbReference>
<keyword evidence="2" id="KW-1133">Transmembrane helix</keyword>
<keyword evidence="2" id="KW-0472">Membrane</keyword>
<evidence type="ECO:0000256" key="2">
    <source>
        <dbReference type="SAM" id="Phobius"/>
    </source>
</evidence>